<reference evidence="2" key="1">
    <citation type="submission" date="2022-03" db="EMBL/GenBank/DDBJ databases">
        <authorList>
            <person name="Alioto T."/>
            <person name="Alioto T."/>
            <person name="Gomez Garrido J."/>
        </authorList>
    </citation>
    <scope>NUCLEOTIDE SEQUENCE</scope>
</reference>
<evidence type="ECO:0000313" key="3">
    <source>
        <dbReference type="Proteomes" id="UP001295444"/>
    </source>
</evidence>
<proteinExistence type="predicted"/>
<dbReference type="Proteomes" id="UP001295444">
    <property type="component" value="Chromosome 09"/>
</dbReference>
<sequence>MTSNRPSRNIKTRSAVEKARYKAQNGDNIKPDQLRHSTTKGGTSRAQEATETETHSGT</sequence>
<keyword evidence="3" id="KW-1185">Reference proteome</keyword>
<evidence type="ECO:0000313" key="2">
    <source>
        <dbReference type="EMBL" id="CAH2316024.1"/>
    </source>
</evidence>
<name>A0AAD1WPF3_PELCU</name>
<gene>
    <name evidence="2" type="ORF">PECUL_23A031558</name>
</gene>
<accession>A0AAD1WPF3</accession>
<feature type="compositionally biased region" description="Polar residues" evidence="1">
    <location>
        <begin position="39"/>
        <end position="58"/>
    </location>
</feature>
<protein>
    <submittedName>
        <fullName evidence="2">Uncharacterized protein</fullName>
    </submittedName>
</protein>
<evidence type="ECO:0000256" key="1">
    <source>
        <dbReference type="SAM" id="MobiDB-lite"/>
    </source>
</evidence>
<dbReference type="EMBL" id="OW240920">
    <property type="protein sequence ID" value="CAH2316024.1"/>
    <property type="molecule type" value="Genomic_DNA"/>
</dbReference>
<organism evidence="2 3">
    <name type="scientific">Pelobates cultripes</name>
    <name type="common">Western spadefoot toad</name>
    <dbReference type="NCBI Taxonomy" id="61616"/>
    <lineage>
        <taxon>Eukaryota</taxon>
        <taxon>Metazoa</taxon>
        <taxon>Chordata</taxon>
        <taxon>Craniata</taxon>
        <taxon>Vertebrata</taxon>
        <taxon>Euteleostomi</taxon>
        <taxon>Amphibia</taxon>
        <taxon>Batrachia</taxon>
        <taxon>Anura</taxon>
        <taxon>Pelobatoidea</taxon>
        <taxon>Pelobatidae</taxon>
        <taxon>Pelobates</taxon>
    </lineage>
</organism>
<feature type="region of interest" description="Disordered" evidence="1">
    <location>
        <begin position="1"/>
        <end position="58"/>
    </location>
</feature>
<dbReference type="AlphaFoldDB" id="A0AAD1WPF3"/>